<dbReference type="OrthoDB" id="2748942at2759"/>
<dbReference type="AlphaFoldDB" id="A0A0D2LWI2"/>
<gene>
    <name evidence="1" type="ORF">HYPSUDRAFT_112797</name>
</gene>
<reference evidence="2" key="1">
    <citation type="submission" date="2014-04" db="EMBL/GenBank/DDBJ databases">
        <title>Evolutionary Origins and Diversification of the Mycorrhizal Mutualists.</title>
        <authorList>
            <consortium name="DOE Joint Genome Institute"/>
            <consortium name="Mycorrhizal Genomics Consortium"/>
            <person name="Kohler A."/>
            <person name="Kuo A."/>
            <person name="Nagy L.G."/>
            <person name="Floudas D."/>
            <person name="Copeland A."/>
            <person name="Barry K.W."/>
            <person name="Cichocki N."/>
            <person name="Veneault-Fourrey C."/>
            <person name="LaButti K."/>
            <person name="Lindquist E.A."/>
            <person name="Lipzen A."/>
            <person name="Lundell T."/>
            <person name="Morin E."/>
            <person name="Murat C."/>
            <person name="Riley R."/>
            <person name="Ohm R."/>
            <person name="Sun H."/>
            <person name="Tunlid A."/>
            <person name="Henrissat B."/>
            <person name="Grigoriev I.V."/>
            <person name="Hibbett D.S."/>
            <person name="Martin F."/>
        </authorList>
    </citation>
    <scope>NUCLEOTIDE SEQUENCE [LARGE SCALE GENOMIC DNA]</scope>
    <source>
        <strain evidence="2">FD-334 SS-4</strain>
    </source>
</reference>
<proteinExistence type="predicted"/>
<dbReference type="EMBL" id="KN817652">
    <property type="protein sequence ID" value="KJA15193.1"/>
    <property type="molecule type" value="Genomic_DNA"/>
</dbReference>
<feature type="non-terminal residue" evidence="1">
    <location>
        <position position="1"/>
    </location>
</feature>
<protein>
    <submittedName>
        <fullName evidence="1">Uncharacterized protein</fullName>
    </submittedName>
</protein>
<evidence type="ECO:0000313" key="2">
    <source>
        <dbReference type="Proteomes" id="UP000054270"/>
    </source>
</evidence>
<sequence>RVCNIYTRCGHAEQLVSTDFFIECDNPNCKFSPSHPRNCVLPKCRTSCLQ</sequence>
<feature type="non-terminal residue" evidence="1">
    <location>
        <position position="50"/>
    </location>
</feature>
<accession>A0A0D2LWI2</accession>
<keyword evidence="2" id="KW-1185">Reference proteome</keyword>
<name>A0A0D2LWI2_HYPSF</name>
<dbReference type="Proteomes" id="UP000054270">
    <property type="component" value="Unassembled WGS sequence"/>
</dbReference>
<organism evidence="1 2">
    <name type="scientific">Hypholoma sublateritium (strain FD-334 SS-4)</name>
    <dbReference type="NCBI Taxonomy" id="945553"/>
    <lineage>
        <taxon>Eukaryota</taxon>
        <taxon>Fungi</taxon>
        <taxon>Dikarya</taxon>
        <taxon>Basidiomycota</taxon>
        <taxon>Agaricomycotina</taxon>
        <taxon>Agaricomycetes</taxon>
        <taxon>Agaricomycetidae</taxon>
        <taxon>Agaricales</taxon>
        <taxon>Agaricineae</taxon>
        <taxon>Strophariaceae</taxon>
        <taxon>Hypholoma</taxon>
    </lineage>
</organism>
<evidence type="ECO:0000313" key="1">
    <source>
        <dbReference type="EMBL" id="KJA15193.1"/>
    </source>
</evidence>